<dbReference type="AlphaFoldDB" id="A0A7W8VDC6"/>
<keyword evidence="1" id="KW-0723">Serine/threonine-protein kinase</keyword>
<comment type="caution">
    <text evidence="3">The sequence shown here is derived from an EMBL/GenBank/DDBJ whole genome shotgun (WGS) entry which is preliminary data.</text>
</comment>
<accession>A0A7W8VDC6</accession>
<proteinExistence type="predicted"/>
<dbReference type="RefSeq" id="WP_184391933.1">
    <property type="nucleotide sequence ID" value="NZ_BAAAJD010000042.1"/>
</dbReference>
<reference evidence="3 4" key="1">
    <citation type="submission" date="2020-08" db="EMBL/GenBank/DDBJ databases">
        <title>Sequencing the genomes of 1000 actinobacteria strains.</title>
        <authorList>
            <person name="Klenk H.-P."/>
        </authorList>
    </citation>
    <scope>NUCLEOTIDE SEQUENCE [LARGE SCALE GENOMIC DNA]</scope>
    <source>
        <strain evidence="3 4">DSM 44551</strain>
    </source>
</reference>
<keyword evidence="1" id="KW-0418">Kinase</keyword>
<keyword evidence="4" id="KW-1185">Reference proteome</keyword>
<dbReference type="InterPro" id="IPR050267">
    <property type="entry name" value="Anti-sigma-factor_SerPK"/>
</dbReference>
<evidence type="ECO:0000256" key="1">
    <source>
        <dbReference type="ARBA" id="ARBA00022527"/>
    </source>
</evidence>
<dbReference type="PANTHER" id="PTHR35526:SF3">
    <property type="entry name" value="ANTI-SIGMA-F FACTOR RSBW"/>
    <property type="match status" value="1"/>
</dbReference>
<dbReference type="InterPro" id="IPR003594">
    <property type="entry name" value="HATPase_dom"/>
</dbReference>
<name>A0A7W8VDC6_9ACTN</name>
<gene>
    <name evidence="3" type="ORF">HDA36_002440</name>
</gene>
<protein>
    <submittedName>
        <fullName evidence="3">Anti-sigma regulatory factor (Ser/Thr protein kinase)</fullName>
    </submittedName>
</protein>
<evidence type="ECO:0000259" key="2">
    <source>
        <dbReference type="Pfam" id="PF13581"/>
    </source>
</evidence>
<evidence type="ECO:0000313" key="3">
    <source>
        <dbReference type="EMBL" id="MBB5432356.1"/>
    </source>
</evidence>
<dbReference type="SUPFAM" id="SSF55874">
    <property type="entry name" value="ATPase domain of HSP90 chaperone/DNA topoisomerase II/histidine kinase"/>
    <property type="match status" value="1"/>
</dbReference>
<dbReference type="Proteomes" id="UP000572635">
    <property type="component" value="Unassembled WGS sequence"/>
</dbReference>
<dbReference type="InterPro" id="IPR036890">
    <property type="entry name" value="HATPase_C_sf"/>
</dbReference>
<dbReference type="Pfam" id="PF13581">
    <property type="entry name" value="HATPase_c_2"/>
    <property type="match status" value="1"/>
</dbReference>
<dbReference type="CDD" id="cd16936">
    <property type="entry name" value="HATPase_RsbW-like"/>
    <property type="match status" value="1"/>
</dbReference>
<evidence type="ECO:0000313" key="4">
    <source>
        <dbReference type="Proteomes" id="UP000572635"/>
    </source>
</evidence>
<sequence>MSAPRPNASALPLPRTYSTTFAGLPGQVHAARTWLDHLLTRPTTPPGATRARPTACLLLSELATNTLRHTASGAPGGLFSVIATIDASHLRVSVHDQGGPNTPAPPTAALPGDADQALLSCSGRGLLLVSSLATAWDTRPTPTGRTVWFELDLAADARS</sequence>
<dbReference type="EMBL" id="JACHDB010000001">
    <property type="protein sequence ID" value="MBB5432356.1"/>
    <property type="molecule type" value="Genomic_DNA"/>
</dbReference>
<dbReference type="GO" id="GO:0004674">
    <property type="term" value="F:protein serine/threonine kinase activity"/>
    <property type="evidence" value="ECO:0007669"/>
    <property type="project" value="UniProtKB-KW"/>
</dbReference>
<dbReference type="Gene3D" id="3.30.565.10">
    <property type="entry name" value="Histidine kinase-like ATPase, C-terminal domain"/>
    <property type="match status" value="1"/>
</dbReference>
<dbReference type="PANTHER" id="PTHR35526">
    <property type="entry name" value="ANTI-SIGMA-F FACTOR RSBW-RELATED"/>
    <property type="match status" value="1"/>
</dbReference>
<keyword evidence="1" id="KW-0808">Transferase</keyword>
<organism evidence="3 4">
    <name type="scientific">Nocardiopsis composta</name>
    <dbReference type="NCBI Taxonomy" id="157465"/>
    <lineage>
        <taxon>Bacteria</taxon>
        <taxon>Bacillati</taxon>
        <taxon>Actinomycetota</taxon>
        <taxon>Actinomycetes</taxon>
        <taxon>Streptosporangiales</taxon>
        <taxon>Nocardiopsidaceae</taxon>
        <taxon>Nocardiopsis</taxon>
    </lineage>
</organism>
<feature type="domain" description="Histidine kinase/HSP90-like ATPase" evidence="2">
    <location>
        <begin position="23"/>
        <end position="149"/>
    </location>
</feature>